<keyword evidence="2" id="KW-0343">GTPase activation</keyword>
<dbReference type="Ensembl" id="ENSGMOT00000041041.1">
    <property type="protein sequence ID" value="ENSGMOP00000049710.1"/>
    <property type="gene ID" value="ENSGMOG00000008178.2"/>
</dbReference>
<dbReference type="SUPFAM" id="SSF51905">
    <property type="entry name" value="FAD/NAD(P)-binding domain"/>
    <property type="match status" value="2"/>
</dbReference>
<evidence type="ECO:0000256" key="2">
    <source>
        <dbReference type="ARBA" id="ARBA00022468"/>
    </source>
</evidence>
<dbReference type="FunFam" id="1.10.405.10:FF:000011">
    <property type="entry name" value="Rab GDP dissociation inhibitor"/>
    <property type="match status" value="1"/>
</dbReference>
<dbReference type="GO" id="GO:0016192">
    <property type="term" value="P:vesicle-mediated transport"/>
    <property type="evidence" value="ECO:0007669"/>
    <property type="project" value="TreeGrafter"/>
</dbReference>
<dbReference type="PRINTS" id="PR00891">
    <property type="entry name" value="RABGDIREP"/>
</dbReference>
<reference evidence="3" key="2">
    <citation type="submission" date="2025-09" db="UniProtKB">
        <authorList>
            <consortium name="Ensembl"/>
        </authorList>
    </citation>
    <scope>IDENTIFICATION</scope>
</reference>
<dbReference type="GO" id="GO:0005093">
    <property type="term" value="F:Rab GDP-dissociation inhibitor activity"/>
    <property type="evidence" value="ECO:0007669"/>
    <property type="project" value="TreeGrafter"/>
</dbReference>
<organism evidence="3 4">
    <name type="scientific">Gadus morhua</name>
    <name type="common">Atlantic cod</name>
    <dbReference type="NCBI Taxonomy" id="8049"/>
    <lineage>
        <taxon>Eukaryota</taxon>
        <taxon>Metazoa</taxon>
        <taxon>Chordata</taxon>
        <taxon>Craniata</taxon>
        <taxon>Vertebrata</taxon>
        <taxon>Euteleostomi</taxon>
        <taxon>Actinopterygii</taxon>
        <taxon>Neopterygii</taxon>
        <taxon>Teleostei</taxon>
        <taxon>Neoteleostei</taxon>
        <taxon>Acanthomorphata</taxon>
        <taxon>Zeiogadaria</taxon>
        <taxon>Gadariae</taxon>
        <taxon>Gadiformes</taxon>
        <taxon>Gadoidei</taxon>
        <taxon>Gadidae</taxon>
        <taxon>Gadus</taxon>
    </lineage>
</organism>
<sequence length="393" mass="44485">TMQEYDIIVLGTGLKECILSSILSMHGKRVLHIDKNPYFGGEIASITPLEQLYKRFKCPNPPSPSMGRGKDWNVDLIPKFFLVNDLLGMFDKRRFRKLLHFILNFEVGDHRTHQDINPKETTTRDLFKHFDLGPEVMEFAVHAMALQHSEDSLDQPCTESIKRIRVYLESMARVKSSPYLYPVNGLGELPQGFARLSAEHGGTYMVNRLVDEIVIEDGKVAGVKSQGDLFRCQQLICGASYVPHSVKRVGRVIRVICILNHPIKHTQEASSCHIIIPQAQLHRKSDVSISMVSCTHNVASEGMYIATVITTIETSNPEREVQPALELLQPILQKFVSIKNLVVPSEDGAKSQIFVTRSYDATTDFETEFEDIKDMYHRITGTEFCFAEARIYG</sequence>
<dbReference type="InterPro" id="IPR036188">
    <property type="entry name" value="FAD/NAD-bd_sf"/>
</dbReference>
<dbReference type="Gene3D" id="1.10.405.10">
    <property type="entry name" value="Guanine Nucleotide Dissociation Inhibitor, domain 1"/>
    <property type="match status" value="1"/>
</dbReference>
<keyword evidence="4" id="KW-1185">Reference proteome</keyword>
<dbReference type="GO" id="GO:0005737">
    <property type="term" value="C:cytoplasm"/>
    <property type="evidence" value="ECO:0007669"/>
    <property type="project" value="TreeGrafter"/>
</dbReference>
<dbReference type="AlphaFoldDB" id="A0A8C5BRL0"/>
<dbReference type="Pfam" id="PF00996">
    <property type="entry name" value="GDI"/>
    <property type="match status" value="1"/>
</dbReference>
<accession>A0A8C5BRL0</accession>
<reference evidence="3" key="1">
    <citation type="submission" date="2025-08" db="UniProtKB">
        <authorList>
            <consortium name="Ensembl"/>
        </authorList>
    </citation>
    <scope>IDENTIFICATION</scope>
</reference>
<protein>
    <submittedName>
        <fullName evidence="3">Zgc:112334</fullName>
    </submittedName>
</protein>
<comment type="similarity">
    <text evidence="1">Belongs to the Rab GDI family.</text>
</comment>
<dbReference type="Gene3D" id="3.50.50.60">
    <property type="entry name" value="FAD/NAD(P)-binding domain"/>
    <property type="match status" value="1"/>
</dbReference>
<evidence type="ECO:0000313" key="4">
    <source>
        <dbReference type="Proteomes" id="UP000694546"/>
    </source>
</evidence>
<evidence type="ECO:0000313" key="3">
    <source>
        <dbReference type="Ensembl" id="ENSGMOP00000049710.1"/>
    </source>
</evidence>
<name>A0A8C5BRL0_GADMO</name>
<dbReference type="Proteomes" id="UP000694546">
    <property type="component" value="Chromosome 13"/>
</dbReference>
<dbReference type="Gene3D" id="3.30.519.10">
    <property type="entry name" value="Guanine Nucleotide Dissociation Inhibitor, domain 2"/>
    <property type="match status" value="1"/>
</dbReference>
<proteinExistence type="inferred from homology"/>
<dbReference type="SUPFAM" id="SSF54373">
    <property type="entry name" value="FAD-linked reductases, C-terminal domain"/>
    <property type="match status" value="1"/>
</dbReference>
<dbReference type="GO" id="GO:0007264">
    <property type="term" value="P:small GTPase-mediated signal transduction"/>
    <property type="evidence" value="ECO:0007669"/>
    <property type="project" value="InterPro"/>
</dbReference>
<dbReference type="GeneTree" id="ENSGT00950000182994"/>
<dbReference type="InterPro" id="IPR018203">
    <property type="entry name" value="GDP_dissociation_inhibitor"/>
</dbReference>
<dbReference type="GO" id="GO:0005096">
    <property type="term" value="F:GTPase activator activity"/>
    <property type="evidence" value="ECO:0007669"/>
    <property type="project" value="UniProtKB-KW"/>
</dbReference>
<evidence type="ECO:0000256" key="1">
    <source>
        <dbReference type="ARBA" id="ARBA00005593"/>
    </source>
</evidence>
<dbReference type="PANTHER" id="PTHR11787">
    <property type="entry name" value="RAB GDP-DISSOCIATION INHIBITOR"/>
    <property type="match status" value="1"/>
</dbReference>
<dbReference type="PANTHER" id="PTHR11787:SF3">
    <property type="entry name" value="RAB GDP DISSOCIATION INHIBITOR ALPHA"/>
    <property type="match status" value="1"/>
</dbReference>